<gene>
    <name evidence="1" type="ORF">PBRA_007669</name>
    <name evidence="2" type="ORF">PLBR_LOCUS6782</name>
</gene>
<reference evidence="2 4" key="2">
    <citation type="submission" date="2018-03" db="EMBL/GenBank/DDBJ databases">
        <authorList>
            <person name="Fogelqvist J."/>
        </authorList>
    </citation>
    <scope>NUCLEOTIDE SEQUENCE [LARGE SCALE GENOMIC DNA]</scope>
</reference>
<dbReference type="Proteomes" id="UP000290189">
    <property type="component" value="Unassembled WGS sequence"/>
</dbReference>
<sequence length="301" mass="33376">MTASCMGSWGAGTVRSASMRWAEIVLANVQEAFAEAFAVQTEITRDVVGKCTLRRLRRWPLGGIDRLIVADDVALRRIFGFWTCFGTIVSRLTCGSASEEAVLKAVLTILVQAWQTYFDVMEFARDVHGLSAKSVAKSRFVKHILATASKLELERDELLYFVGSRRGSVAVSEKVESMRVTLHSAADPAKQPRLPRSELICAPLMLLRERLAPWNHALQNKRILAPLFQLSSIERSVMAWESHKFDVVSILLLEADTLGRAAFQIPGGSVAHEGIRNSLIRAFEVARANICATTNDSSKWC</sequence>
<reference evidence="1 3" key="1">
    <citation type="submission" date="2015-02" db="EMBL/GenBank/DDBJ databases">
        <authorList>
            <person name="Chooi Y.-H."/>
        </authorList>
    </citation>
    <scope>NUCLEOTIDE SEQUENCE [LARGE SCALE GENOMIC DNA]</scope>
    <source>
        <strain evidence="1">E3</strain>
    </source>
</reference>
<dbReference type="EMBL" id="OVEO01000012">
    <property type="protein sequence ID" value="SPQ99567.1"/>
    <property type="molecule type" value="Genomic_DNA"/>
</dbReference>
<evidence type="ECO:0000313" key="4">
    <source>
        <dbReference type="Proteomes" id="UP000290189"/>
    </source>
</evidence>
<keyword evidence="3" id="KW-1185">Reference proteome</keyword>
<keyword evidence="2" id="KW-0496">Mitochondrion</keyword>
<geneLocation type="mitochondrion" evidence="2"/>
<evidence type="ECO:0000313" key="1">
    <source>
        <dbReference type="EMBL" id="CEO99935.1"/>
    </source>
</evidence>
<dbReference type="Proteomes" id="UP000039324">
    <property type="component" value="Unassembled WGS sequence"/>
</dbReference>
<name>A0A0G4IX76_PLABS</name>
<protein>
    <submittedName>
        <fullName evidence="1">Uncharacterized protein</fullName>
    </submittedName>
</protein>
<organism evidence="1 3">
    <name type="scientific">Plasmodiophora brassicae</name>
    <name type="common">Clubroot disease agent</name>
    <dbReference type="NCBI Taxonomy" id="37360"/>
    <lineage>
        <taxon>Eukaryota</taxon>
        <taxon>Sar</taxon>
        <taxon>Rhizaria</taxon>
        <taxon>Endomyxa</taxon>
        <taxon>Phytomyxea</taxon>
        <taxon>Plasmodiophorida</taxon>
        <taxon>Plasmodiophoridae</taxon>
        <taxon>Plasmodiophora</taxon>
    </lineage>
</organism>
<accession>A0A0G4IX76</accession>
<dbReference type="AlphaFoldDB" id="A0A0G4IX76"/>
<dbReference type="EMBL" id="CDSF01000095">
    <property type="protein sequence ID" value="CEO99935.1"/>
    <property type="molecule type" value="Genomic_DNA"/>
</dbReference>
<evidence type="ECO:0000313" key="2">
    <source>
        <dbReference type="EMBL" id="SPQ99567.1"/>
    </source>
</evidence>
<evidence type="ECO:0000313" key="3">
    <source>
        <dbReference type="Proteomes" id="UP000039324"/>
    </source>
</evidence>
<proteinExistence type="predicted"/>